<protein>
    <submittedName>
        <fullName evidence="2">Uncharacterized protein</fullName>
    </submittedName>
</protein>
<evidence type="ECO:0000313" key="3">
    <source>
        <dbReference type="Proteomes" id="UP000499080"/>
    </source>
</evidence>
<organism evidence="2 3">
    <name type="scientific">Araneus ventricosus</name>
    <name type="common">Orbweaver spider</name>
    <name type="synonym">Epeira ventricosa</name>
    <dbReference type="NCBI Taxonomy" id="182803"/>
    <lineage>
        <taxon>Eukaryota</taxon>
        <taxon>Metazoa</taxon>
        <taxon>Ecdysozoa</taxon>
        <taxon>Arthropoda</taxon>
        <taxon>Chelicerata</taxon>
        <taxon>Arachnida</taxon>
        <taxon>Araneae</taxon>
        <taxon>Araneomorphae</taxon>
        <taxon>Entelegynae</taxon>
        <taxon>Araneoidea</taxon>
        <taxon>Araneidae</taxon>
        <taxon>Araneus</taxon>
    </lineage>
</organism>
<proteinExistence type="predicted"/>
<name>A0A4Y2RM78_ARAVE</name>
<dbReference type="AlphaFoldDB" id="A0A4Y2RM78"/>
<keyword evidence="1" id="KW-1133">Transmembrane helix</keyword>
<comment type="caution">
    <text evidence="2">The sequence shown here is derived from an EMBL/GenBank/DDBJ whole genome shotgun (WGS) entry which is preliminary data.</text>
</comment>
<sequence>MARFRAANIKRLAFQPAHVVLSAAMIGFGANKLSSCIASTKLLRRAAIDFARGGGVAAACSVPACASWRLSGVTYPRLLVMHVDDAMMTSTQRARACNAAAFMIIAFKSAGNDAPRQRRTALLAGAYAVLTACRAAMLPAAYVWRQ</sequence>
<evidence type="ECO:0000313" key="2">
    <source>
        <dbReference type="EMBL" id="GBN76803.1"/>
    </source>
</evidence>
<reference evidence="2 3" key="1">
    <citation type="journal article" date="2019" name="Sci. Rep.">
        <title>Orb-weaving spider Araneus ventricosus genome elucidates the spidroin gene catalogue.</title>
        <authorList>
            <person name="Kono N."/>
            <person name="Nakamura H."/>
            <person name="Ohtoshi R."/>
            <person name="Moran D.A.P."/>
            <person name="Shinohara A."/>
            <person name="Yoshida Y."/>
            <person name="Fujiwara M."/>
            <person name="Mori M."/>
            <person name="Tomita M."/>
            <person name="Arakawa K."/>
        </authorList>
    </citation>
    <scope>NUCLEOTIDE SEQUENCE [LARGE SCALE GENOMIC DNA]</scope>
</reference>
<dbReference type="EMBL" id="BGPR01017648">
    <property type="protein sequence ID" value="GBN76803.1"/>
    <property type="molecule type" value="Genomic_DNA"/>
</dbReference>
<keyword evidence="3" id="KW-1185">Reference proteome</keyword>
<accession>A0A4Y2RM78</accession>
<gene>
    <name evidence="2" type="ORF">AVEN_48506_1</name>
</gene>
<keyword evidence="1" id="KW-0472">Membrane</keyword>
<evidence type="ECO:0000256" key="1">
    <source>
        <dbReference type="SAM" id="Phobius"/>
    </source>
</evidence>
<keyword evidence="1" id="KW-0812">Transmembrane</keyword>
<dbReference type="Proteomes" id="UP000499080">
    <property type="component" value="Unassembled WGS sequence"/>
</dbReference>
<feature type="transmembrane region" description="Helical" evidence="1">
    <location>
        <begin position="121"/>
        <end position="144"/>
    </location>
</feature>